<evidence type="ECO:0000313" key="4">
    <source>
        <dbReference type="Proteomes" id="UP000515150"/>
    </source>
</evidence>
<name>A0A6P7M8B2_BETSP</name>
<evidence type="ECO:0000256" key="1">
    <source>
        <dbReference type="ARBA" id="ARBA00023054"/>
    </source>
</evidence>
<feature type="compositionally biased region" description="Polar residues" evidence="3">
    <location>
        <begin position="947"/>
        <end position="956"/>
    </location>
</feature>
<dbReference type="InterPro" id="IPR052845">
    <property type="entry name" value="Axonemal_dynein_LC_domain"/>
</dbReference>
<sequence length="962" mass="109252">MSGLIRDTSAPSSWPEHSGAATSPVPAETTIAPSAADQHIPDELLISLSSTVCSSSSSTGPGSHHQHCKGCGVRRPDAVWHRPFGRNKYRYFLEQPTSVTGAGRDISFLCDATITQRRAATLPPLTDRSHPGDNQLLTVSENLIPEDYRIVTNKGLRSLEFYEDAFTVQLHDDEHNLRPFPSLRPSGRLEAVQLMRTMDSMLQEAGVDQQCEELTELSQMEGLLELVQVEQKIYNIVFHELIRQVSVGCAERGQLLAKLRHRYQSLLERIPCRLRGLHTEVVAQRALDRQLTEEIHRVKTSIQQLSIEMSKITEHDAFVFHQAEHAHQQLAEALDQTFTSLDVVRGYHDLYELQRGRLEAQLLQATEERDCWSQVTLRLALKVISAKKLKLVSRLHICEQSWFRTAEHCVLYLTKKDTHDLNVIMKLTHNWTNQLTAFLSQLKKSEQTQCEQISAVKQSIIKWLVFCTAENKCADAKYEKTILETMHEDFKQWLHILAIQCERYEGDNVLSCQQTLGELTNFQERWFNMSDQLLKRHLSPDGQLPGGYQVLSELERMLLELFRELGAQVSGENGIHKQIMSLYSLIESWVPKLDAVISQHETVSVPDWLKLEKALNTCQSLAEEVFNISSLQTDKDTEKMFDKVQEFRTNLSNFTNGENQRLSEEVDFIHMAQTHWMLDLLLLMVPDHGEDQNQNQQDSCTKSVSLATLDENYKMLVEKLNYCSKYISSSYQLILDEQISQNLHQDENDNEKNECTKLQMESMEWVETCMILLSDLKAGPDELPIRRPVTVSRSNIPVDPATKLETQEKVEPLVCEKAVVKLIGYDGNITERILGESNVHLCGTHELVVTPVTDEAQKAFGELTTVGQLQEELYDSELRVQTAEQRALKSEEALQAAFQKIQDLERQLQGHPSLEPQNVGKTTETPAPLPPPVTLSGPQPAPPKTAPMTTSLTTGTRKFKKH</sequence>
<evidence type="ECO:0000313" key="5">
    <source>
        <dbReference type="RefSeq" id="XP_029002820.1"/>
    </source>
</evidence>
<dbReference type="Proteomes" id="UP000515150">
    <property type="component" value="Chromosome 4"/>
</dbReference>
<dbReference type="FunCoup" id="A0A6P7M8B2">
    <property type="interactions" value="200"/>
</dbReference>
<dbReference type="RefSeq" id="XP_029002820.1">
    <property type="nucleotide sequence ID" value="XM_029146987.3"/>
</dbReference>
<dbReference type="CTD" id="126859"/>
<evidence type="ECO:0000256" key="3">
    <source>
        <dbReference type="SAM" id="MobiDB-lite"/>
    </source>
</evidence>
<dbReference type="PANTHER" id="PTHR23052:SF1">
    <property type="entry name" value="AXONEMAL DYNEIN LIGHT CHAIN DOMAIN-CONTAINING PROTEIN 1"/>
    <property type="match status" value="1"/>
</dbReference>
<dbReference type="KEGG" id="bspl:114853527"/>
<gene>
    <name evidence="5" type="primary">axdnd1</name>
</gene>
<proteinExistence type="predicted"/>
<dbReference type="InParanoid" id="A0A6P7M8B2"/>
<dbReference type="InterPro" id="IPR019347">
    <property type="entry name" value="Axonemal_dynein_light_chain"/>
</dbReference>
<keyword evidence="4" id="KW-1185">Reference proteome</keyword>
<feature type="compositionally biased region" description="Pro residues" evidence="3">
    <location>
        <begin position="927"/>
        <end position="945"/>
    </location>
</feature>
<keyword evidence="1 2" id="KW-0175">Coiled coil</keyword>
<feature type="region of interest" description="Disordered" evidence="3">
    <location>
        <begin position="911"/>
        <end position="962"/>
    </location>
</feature>
<dbReference type="OrthoDB" id="1927454at2759"/>
<dbReference type="AlphaFoldDB" id="A0A6P7M8B2"/>
<feature type="compositionally biased region" description="Polar residues" evidence="3">
    <location>
        <begin position="915"/>
        <end position="925"/>
    </location>
</feature>
<dbReference type="Pfam" id="PF10211">
    <property type="entry name" value="Ax_dynein_light"/>
    <property type="match status" value="1"/>
</dbReference>
<dbReference type="GO" id="GO:0005737">
    <property type="term" value="C:cytoplasm"/>
    <property type="evidence" value="ECO:0007669"/>
    <property type="project" value="UniProtKB-ARBA"/>
</dbReference>
<reference evidence="5" key="1">
    <citation type="submission" date="2025-08" db="UniProtKB">
        <authorList>
            <consortium name="RefSeq"/>
        </authorList>
    </citation>
    <scope>IDENTIFICATION</scope>
</reference>
<feature type="coiled-coil region" evidence="2">
    <location>
        <begin position="866"/>
        <end position="907"/>
    </location>
</feature>
<organism evidence="4 5">
    <name type="scientific">Betta splendens</name>
    <name type="common">Siamese fighting fish</name>
    <dbReference type="NCBI Taxonomy" id="158456"/>
    <lineage>
        <taxon>Eukaryota</taxon>
        <taxon>Metazoa</taxon>
        <taxon>Chordata</taxon>
        <taxon>Craniata</taxon>
        <taxon>Vertebrata</taxon>
        <taxon>Euteleostomi</taxon>
        <taxon>Actinopterygii</taxon>
        <taxon>Neopterygii</taxon>
        <taxon>Teleostei</taxon>
        <taxon>Neoteleostei</taxon>
        <taxon>Acanthomorphata</taxon>
        <taxon>Anabantaria</taxon>
        <taxon>Anabantiformes</taxon>
        <taxon>Anabantoidei</taxon>
        <taxon>Osphronemidae</taxon>
        <taxon>Betta</taxon>
    </lineage>
</organism>
<evidence type="ECO:0000256" key="2">
    <source>
        <dbReference type="SAM" id="Coils"/>
    </source>
</evidence>
<protein>
    <submittedName>
        <fullName evidence="5">Axonemal dynein light chain domain-containing protein 1</fullName>
    </submittedName>
</protein>
<accession>A0A6P7M8B2</accession>
<dbReference type="GeneID" id="114853527"/>
<feature type="region of interest" description="Disordered" evidence="3">
    <location>
        <begin position="1"/>
        <end position="26"/>
    </location>
</feature>
<dbReference type="PANTHER" id="PTHR23052">
    <property type="entry name" value="AXONEMAL DYNEIN LIGHT CHAIN DOMAIN-CONTAINING PROTEIN 1"/>
    <property type="match status" value="1"/>
</dbReference>